<accession>A0AAE0DTL0</accession>
<feature type="domain" description="CCHC-type" evidence="2">
    <location>
        <begin position="72"/>
        <end position="87"/>
    </location>
</feature>
<dbReference type="AlphaFoldDB" id="A0AAE0DTL0"/>
<dbReference type="PANTHER" id="PTHR31286">
    <property type="entry name" value="GLYCINE-RICH CELL WALL STRUCTURAL PROTEIN 1.8-LIKE"/>
    <property type="match status" value="1"/>
</dbReference>
<evidence type="ECO:0000259" key="2">
    <source>
        <dbReference type="PROSITE" id="PS50158"/>
    </source>
</evidence>
<dbReference type="GO" id="GO:0008270">
    <property type="term" value="F:zinc ion binding"/>
    <property type="evidence" value="ECO:0007669"/>
    <property type="project" value="UniProtKB-KW"/>
</dbReference>
<protein>
    <recommendedName>
        <fullName evidence="2">CCHC-type domain-containing protein</fullName>
    </recommendedName>
</protein>
<dbReference type="Pfam" id="PF14392">
    <property type="entry name" value="zf-CCHC_4"/>
    <property type="match status" value="1"/>
</dbReference>
<dbReference type="GO" id="GO:0003676">
    <property type="term" value="F:nucleic acid binding"/>
    <property type="evidence" value="ECO:0007669"/>
    <property type="project" value="InterPro"/>
</dbReference>
<dbReference type="PANTHER" id="PTHR31286:SF167">
    <property type="entry name" value="OS09G0268800 PROTEIN"/>
    <property type="match status" value="1"/>
</dbReference>
<organism evidence="3 4">
    <name type="scientific">Dipteronia sinensis</name>
    <dbReference type="NCBI Taxonomy" id="43782"/>
    <lineage>
        <taxon>Eukaryota</taxon>
        <taxon>Viridiplantae</taxon>
        <taxon>Streptophyta</taxon>
        <taxon>Embryophyta</taxon>
        <taxon>Tracheophyta</taxon>
        <taxon>Spermatophyta</taxon>
        <taxon>Magnoliopsida</taxon>
        <taxon>eudicotyledons</taxon>
        <taxon>Gunneridae</taxon>
        <taxon>Pentapetalae</taxon>
        <taxon>rosids</taxon>
        <taxon>malvids</taxon>
        <taxon>Sapindales</taxon>
        <taxon>Sapindaceae</taxon>
        <taxon>Hippocastanoideae</taxon>
        <taxon>Acereae</taxon>
        <taxon>Dipteronia</taxon>
    </lineage>
</organism>
<keyword evidence="1" id="KW-0479">Metal-binding</keyword>
<evidence type="ECO:0000313" key="3">
    <source>
        <dbReference type="EMBL" id="KAK3188198.1"/>
    </source>
</evidence>
<keyword evidence="4" id="KW-1185">Reference proteome</keyword>
<dbReference type="PROSITE" id="PS50158">
    <property type="entry name" value="ZF_CCHC"/>
    <property type="match status" value="1"/>
</dbReference>
<sequence length="91" mass="10432">MTRRISEFLDSIIGDVTEIDEGVSSDCDGKFLRVHVVIDIDKPLQRCLRADVIGDGVKYVMLLRYERLPDHCFSCGRFSHKIRECTNLEGE</sequence>
<keyword evidence="1" id="KW-0862">Zinc</keyword>
<dbReference type="InterPro" id="IPR040256">
    <property type="entry name" value="At4g02000-like"/>
</dbReference>
<dbReference type="Proteomes" id="UP001281410">
    <property type="component" value="Unassembled WGS sequence"/>
</dbReference>
<evidence type="ECO:0000256" key="1">
    <source>
        <dbReference type="PROSITE-ProRule" id="PRU00047"/>
    </source>
</evidence>
<keyword evidence="1" id="KW-0863">Zinc-finger</keyword>
<dbReference type="InterPro" id="IPR025836">
    <property type="entry name" value="Zn_knuckle_CX2CX4HX4C"/>
</dbReference>
<reference evidence="3" key="1">
    <citation type="journal article" date="2023" name="Plant J.">
        <title>Genome sequences and population genomics provide insights into the demographic history, inbreeding, and mutation load of two 'living fossil' tree species of Dipteronia.</title>
        <authorList>
            <person name="Feng Y."/>
            <person name="Comes H.P."/>
            <person name="Chen J."/>
            <person name="Zhu S."/>
            <person name="Lu R."/>
            <person name="Zhang X."/>
            <person name="Li P."/>
            <person name="Qiu J."/>
            <person name="Olsen K.M."/>
            <person name="Qiu Y."/>
        </authorList>
    </citation>
    <scope>NUCLEOTIDE SEQUENCE</scope>
    <source>
        <strain evidence="3">NBL</strain>
    </source>
</reference>
<name>A0AAE0DTL0_9ROSI</name>
<proteinExistence type="predicted"/>
<gene>
    <name evidence="3" type="ORF">Dsin_027759</name>
</gene>
<dbReference type="EMBL" id="JANJYJ010000009">
    <property type="protein sequence ID" value="KAK3188198.1"/>
    <property type="molecule type" value="Genomic_DNA"/>
</dbReference>
<comment type="caution">
    <text evidence="3">The sequence shown here is derived from an EMBL/GenBank/DDBJ whole genome shotgun (WGS) entry which is preliminary data.</text>
</comment>
<dbReference type="InterPro" id="IPR001878">
    <property type="entry name" value="Znf_CCHC"/>
</dbReference>
<evidence type="ECO:0000313" key="4">
    <source>
        <dbReference type="Proteomes" id="UP001281410"/>
    </source>
</evidence>